<organism evidence="1 2">
    <name type="scientific">Fusarium tjaetaba</name>
    <dbReference type="NCBI Taxonomy" id="1567544"/>
    <lineage>
        <taxon>Eukaryota</taxon>
        <taxon>Fungi</taxon>
        <taxon>Dikarya</taxon>
        <taxon>Ascomycota</taxon>
        <taxon>Pezizomycotina</taxon>
        <taxon>Sordariomycetes</taxon>
        <taxon>Hypocreomycetidae</taxon>
        <taxon>Hypocreales</taxon>
        <taxon>Nectriaceae</taxon>
        <taxon>Fusarium</taxon>
        <taxon>Fusarium fujikuroi species complex</taxon>
    </lineage>
</organism>
<dbReference type="GeneID" id="59295950"/>
<comment type="caution">
    <text evidence="1">The sequence shown here is derived from an EMBL/GenBank/DDBJ whole genome shotgun (WGS) entry which is preliminary data.</text>
</comment>
<dbReference type="Proteomes" id="UP000530670">
    <property type="component" value="Unassembled WGS sequence"/>
</dbReference>
<dbReference type="InterPro" id="IPR036866">
    <property type="entry name" value="RibonucZ/Hydroxyglut_hydro"/>
</dbReference>
<dbReference type="OrthoDB" id="5371837at2759"/>
<gene>
    <name evidence="1" type="ORF">FTJAE_10802</name>
</gene>
<keyword evidence="2" id="KW-1185">Reference proteome</keyword>
<protein>
    <submittedName>
        <fullName evidence="1">Uncharacterized protein</fullName>
    </submittedName>
</protein>
<proteinExistence type="predicted"/>
<dbReference type="Gene3D" id="3.60.15.10">
    <property type="entry name" value="Ribonuclease Z/Hydroxyacylglutathione hydrolase-like"/>
    <property type="match status" value="1"/>
</dbReference>
<name>A0A8H5QXF6_9HYPO</name>
<reference evidence="1 2" key="1">
    <citation type="submission" date="2020-05" db="EMBL/GenBank/DDBJ databases">
        <title>Identification and distribution of gene clusters putatively required for synthesis of sphingolipid metabolism inhibitors in phylogenetically diverse species of the filamentous fungus Fusarium.</title>
        <authorList>
            <person name="Kim H.-S."/>
            <person name="Busman M."/>
            <person name="Brown D.W."/>
            <person name="Divon H."/>
            <person name="Uhlig S."/>
            <person name="Proctor R.H."/>
        </authorList>
    </citation>
    <scope>NUCLEOTIDE SEQUENCE [LARGE SCALE GENOMIC DNA]</scope>
    <source>
        <strain evidence="1 2">NRRL 66243</strain>
    </source>
</reference>
<dbReference type="RefSeq" id="XP_037202100.1">
    <property type="nucleotide sequence ID" value="XM_037343680.1"/>
</dbReference>
<dbReference type="EMBL" id="JAAQRI010000255">
    <property type="protein sequence ID" value="KAF5622679.1"/>
    <property type="molecule type" value="Genomic_DNA"/>
</dbReference>
<sequence length="651" mass="74209">MTERNQRTLIINSQQLNQRLLQINGSIYQPYTQIVVIDSNYGDCNVVDICKAKINPQTGAYQPFIDGGSSYSRSIIDVGYGTTPYNTLLTVLEKVGQPKFKFPTGVFENEPAKYDEALVDMLQFSHIDEDHCGKESLENYFSLQPVVPQGKKSRPRPLNPTSLECKDHEDWIIGLGDTTDFRYMYWFYYQLLEKEHDEPKDEDWEELAEESPNPTFTLEVPYKNCLYEDDEELKYKYLCVQAHICLQRWGRMGVVNDWQNVMCKKRNGNNASEVPVQWEVITTYKVNAPPGRDPDDLIYVTLPPATLKKAQGINSPRDFARIKEALRELEVAGQNQLWNPVPLLPISFPPIQGSRLDLENGDMWNVEFVGPTEELYDQLRKETAIARFETAETRNGGEFGPHTEASGQLVKGEDIKNRASIITLFTSEFTKPEFKMLFTGDAHDRSCDIQNTVNSFLGNYTDIQEVHVLKVPHHCSEITSDTNFYRAIRARVYLIWSNIFVPSGQQKKHGNPSLTTLRAIAQGFEKDQDDYDPSEIPAFLFFSDPGSLDPVTVKIGGIEVKTKSNVWHLLNTAAERPWVPDPTRPDPDRDVYNYRCFRLRKKASAGNESFGRVVLGHNQGGGLSVQFTVATRDNEPNTEMLNDWVEMMPAP</sequence>
<evidence type="ECO:0000313" key="1">
    <source>
        <dbReference type="EMBL" id="KAF5622679.1"/>
    </source>
</evidence>
<dbReference type="AlphaFoldDB" id="A0A8H5QXF6"/>
<accession>A0A8H5QXF6</accession>
<evidence type="ECO:0000313" key="2">
    <source>
        <dbReference type="Proteomes" id="UP000530670"/>
    </source>
</evidence>